<sequence length="1033" mass="110661">MNLSAFSIRHPIPAILLFALLGLLGVLGFRAMQVQQFMDIDLPSVRVSASLPGAAPSFLETEVARKIEDAIATLQGLKHLYTKIQDGAVTLTAEFLLEKPVQEAVDEVRDAVSRIRPELPGEMQEPIVAKVNLTGLPILSYTVSSARLDEEAMSWFVDHLLARRLLGVPGVGAIDRVGGVEREVRVELDPIRLMALGVNAAEIARGLRLVQREDSGGRADLGGTEQSIHILLKARAAAELADLMIGLSDERRIRLGDVATIRDSIAERRSAALIDGRPAVGFEVIRARGAGEVEVAQGVRAELARIRAEYPEITITEAFDFVAPVVDNFVGSLQLLIEGALLAVAVVWFFLRDGRATLIAASALPLSILPTFAAMHLLGFSLNVVTLLALSLVVGVLVDDAIVEIENIMRHLRLGKTPYQAALEAADEIGLAVIATSFTLIAVFLPTAFMGGIAGRFFVQFGWTAALAVFWSLAVARLLTPMLAAYLLRPSAQRPPPRWLDWAVVASGACLRHRWLTLIAAAVFFAGALALVPLLPTGFLPPDDISQTQVKLELPPGSTLAETLAATEQARRIIARHPQVELVYTTIGGGAAGSDPLMGPGLQEVRKATLTLRLTPRQARPGVRKQLIEQELREALAALPGVRYTVALAGANEKYILALTGEDGERLLGHARLVERELRSLPGIGMVTSSASLLRPELVVRPDPARAAELGVSTAAIAETLRIATNGDYPQFLPKLDLGERQVPIAVRLPPEARQDLALLGKLSVPGRFGPVPIDSVATLTFASGLAEIDRYDRRRTVNLEVELNQQPLGEVAKQALALPSLRTLPSGIAQTAIGDAEVMAELFQSFGLAMLIGLVCIYGVLVLLFHDFAQPLTTLAALLFSIPGALLALFLTGQALSMPSLIGLIMLMGIATKNAILLVDYALLGQRQGLGQREALLDACRKRARPIVMTTIAMGAGMLPTALGLGTDPSFRAPMAIVVIGGLVTSTFLSLFVVPVIYSLVEDALGILGRLLGKRTGQGERLRALNGERSQR</sequence>
<evidence type="ECO:0000313" key="3">
    <source>
        <dbReference type="Proteomes" id="UP000502699"/>
    </source>
</evidence>
<dbReference type="GO" id="GO:0042910">
    <property type="term" value="F:xenobiotic transmembrane transporter activity"/>
    <property type="evidence" value="ECO:0007669"/>
    <property type="project" value="TreeGrafter"/>
</dbReference>
<dbReference type="SUPFAM" id="SSF82714">
    <property type="entry name" value="Multidrug efflux transporter AcrB TolC docking domain, DN and DC subdomains"/>
    <property type="match status" value="2"/>
</dbReference>
<evidence type="ECO:0000313" key="2">
    <source>
        <dbReference type="EMBL" id="QIK37492.1"/>
    </source>
</evidence>
<feature type="transmembrane region" description="Helical" evidence="1">
    <location>
        <begin position="902"/>
        <end position="924"/>
    </location>
</feature>
<feature type="transmembrane region" description="Helical" evidence="1">
    <location>
        <begin position="945"/>
        <end position="964"/>
    </location>
</feature>
<dbReference type="RefSeq" id="WP_166270259.1">
    <property type="nucleotide sequence ID" value="NZ_CP048029.1"/>
</dbReference>
<dbReference type="PRINTS" id="PR00702">
    <property type="entry name" value="ACRIFLAVINRP"/>
</dbReference>
<dbReference type="AlphaFoldDB" id="A0A6G7VC14"/>
<feature type="transmembrane region" description="Helical" evidence="1">
    <location>
        <begin position="976"/>
        <end position="1002"/>
    </location>
</feature>
<dbReference type="PANTHER" id="PTHR32063">
    <property type="match status" value="1"/>
</dbReference>
<dbReference type="Gene3D" id="3.30.70.1440">
    <property type="entry name" value="Multidrug efflux transporter AcrB pore domain"/>
    <property type="match status" value="1"/>
</dbReference>
<feature type="transmembrane region" description="Helical" evidence="1">
    <location>
        <begin position="329"/>
        <end position="351"/>
    </location>
</feature>
<proteinExistence type="predicted"/>
<keyword evidence="1" id="KW-0812">Transmembrane</keyword>
<dbReference type="EMBL" id="CP048029">
    <property type="protein sequence ID" value="QIK37492.1"/>
    <property type="molecule type" value="Genomic_DNA"/>
</dbReference>
<organism evidence="2 3">
    <name type="scientific">Caldichromatium japonicum</name>
    <dbReference type="NCBI Taxonomy" id="2699430"/>
    <lineage>
        <taxon>Bacteria</taxon>
        <taxon>Pseudomonadati</taxon>
        <taxon>Pseudomonadota</taxon>
        <taxon>Gammaproteobacteria</taxon>
        <taxon>Chromatiales</taxon>
        <taxon>Chromatiaceae</taxon>
        <taxon>Caldichromatium</taxon>
    </lineage>
</organism>
<dbReference type="Proteomes" id="UP000502699">
    <property type="component" value="Chromosome"/>
</dbReference>
<feature type="transmembrane region" description="Helical" evidence="1">
    <location>
        <begin position="847"/>
        <end position="866"/>
    </location>
</feature>
<feature type="transmembrane region" description="Helical" evidence="1">
    <location>
        <begin position="384"/>
        <end position="403"/>
    </location>
</feature>
<feature type="transmembrane region" description="Helical" evidence="1">
    <location>
        <begin position="358"/>
        <end position="378"/>
    </location>
</feature>
<feature type="transmembrane region" description="Helical" evidence="1">
    <location>
        <begin position="429"/>
        <end position="449"/>
    </location>
</feature>
<dbReference type="KEGG" id="cjap:GWK36_05310"/>
<dbReference type="GO" id="GO:0005886">
    <property type="term" value="C:plasma membrane"/>
    <property type="evidence" value="ECO:0007669"/>
    <property type="project" value="TreeGrafter"/>
</dbReference>
<accession>A0A6G7VC14</accession>
<feature type="transmembrane region" description="Helical" evidence="1">
    <location>
        <begin position="873"/>
        <end position="896"/>
    </location>
</feature>
<keyword evidence="1" id="KW-1133">Transmembrane helix</keyword>
<dbReference type="Gene3D" id="1.20.1640.10">
    <property type="entry name" value="Multidrug efflux transporter AcrB transmembrane domain"/>
    <property type="match status" value="2"/>
</dbReference>
<evidence type="ECO:0000256" key="1">
    <source>
        <dbReference type="SAM" id="Phobius"/>
    </source>
</evidence>
<dbReference type="InterPro" id="IPR001036">
    <property type="entry name" value="Acrflvin-R"/>
</dbReference>
<gene>
    <name evidence="2" type="ORF">GWK36_05310</name>
</gene>
<dbReference type="Pfam" id="PF00873">
    <property type="entry name" value="ACR_tran"/>
    <property type="match status" value="1"/>
</dbReference>
<dbReference type="Gene3D" id="3.30.70.1430">
    <property type="entry name" value="Multidrug efflux transporter AcrB pore domain"/>
    <property type="match status" value="2"/>
</dbReference>
<name>A0A6G7VC14_9GAMM</name>
<dbReference type="InterPro" id="IPR027463">
    <property type="entry name" value="AcrB_DN_DC_subdom"/>
</dbReference>
<keyword evidence="1" id="KW-0472">Membrane</keyword>
<reference evidence="3" key="1">
    <citation type="submission" date="2020-01" db="EMBL/GenBank/DDBJ databases">
        <title>Caldichromatium gen. nov., sp. nov., a thermophilic purple sulfur bacterium member of the family Chromatiaceae isolated from Nakabusa hot spring, Japan.</title>
        <authorList>
            <person name="Saini M.K."/>
            <person name="Hanada S."/>
            <person name="Tank M."/>
        </authorList>
    </citation>
    <scope>NUCLEOTIDE SEQUENCE [LARGE SCALE GENOMIC DNA]</scope>
    <source>
        <strain evidence="3">No.7</strain>
    </source>
</reference>
<dbReference type="SUPFAM" id="SSF82693">
    <property type="entry name" value="Multidrug efflux transporter AcrB pore domain, PN1, PN2, PC1 and PC2 subdomains"/>
    <property type="match status" value="3"/>
</dbReference>
<dbReference type="Gene3D" id="3.30.2090.10">
    <property type="entry name" value="Multidrug efflux transporter AcrB TolC docking domain, DN and DC subdomains"/>
    <property type="match status" value="2"/>
</dbReference>
<dbReference type="SUPFAM" id="SSF82866">
    <property type="entry name" value="Multidrug efflux transporter AcrB transmembrane domain"/>
    <property type="match status" value="2"/>
</dbReference>
<dbReference type="PANTHER" id="PTHR32063:SF77">
    <property type="entry name" value="ACR FAMILY TRANSPORT PROTEIN"/>
    <property type="match status" value="1"/>
</dbReference>
<dbReference type="Gene3D" id="3.30.70.1320">
    <property type="entry name" value="Multidrug efflux transporter AcrB pore domain like"/>
    <property type="match status" value="1"/>
</dbReference>
<keyword evidence="3" id="KW-1185">Reference proteome</keyword>
<feature type="transmembrane region" description="Helical" evidence="1">
    <location>
        <begin position="515"/>
        <end position="535"/>
    </location>
</feature>
<feature type="transmembrane region" description="Helical" evidence="1">
    <location>
        <begin position="461"/>
        <end position="488"/>
    </location>
</feature>
<protein>
    <submittedName>
        <fullName evidence="2">Efflux RND transporter permease subunit</fullName>
    </submittedName>
</protein>